<evidence type="ECO:0000313" key="7">
    <source>
        <dbReference type="Proteomes" id="UP000266426"/>
    </source>
</evidence>
<keyword evidence="3 4" id="KW-0472">Membrane</keyword>
<dbReference type="AlphaFoldDB" id="A0A3A4R4J3"/>
<feature type="transmembrane region" description="Helical" evidence="4">
    <location>
        <begin position="219"/>
        <end position="244"/>
    </location>
</feature>
<gene>
    <name evidence="6" type="ORF">C4541_02895</name>
</gene>
<feature type="transmembrane region" description="Helical" evidence="4">
    <location>
        <begin position="250"/>
        <end position="269"/>
    </location>
</feature>
<feature type="transmembrane region" description="Helical" evidence="4">
    <location>
        <begin position="193"/>
        <end position="212"/>
    </location>
</feature>
<dbReference type="EMBL" id="QZJZ01000017">
    <property type="protein sequence ID" value="RJP61035.1"/>
    <property type="molecule type" value="Genomic_DNA"/>
</dbReference>
<dbReference type="PANTHER" id="PTHR30224">
    <property type="entry name" value="ELECTRON TRANSPORT PROTEIN"/>
    <property type="match status" value="1"/>
</dbReference>
<dbReference type="InterPro" id="IPR007329">
    <property type="entry name" value="FMN-bd"/>
</dbReference>
<evidence type="ECO:0000259" key="5">
    <source>
        <dbReference type="SMART" id="SM00900"/>
    </source>
</evidence>
<feature type="domain" description="FMN-binding" evidence="5">
    <location>
        <begin position="94"/>
        <end position="175"/>
    </location>
</feature>
<evidence type="ECO:0000256" key="2">
    <source>
        <dbReference type="ARBA" id="ARBA00022475"/>
    </source>
</evidence>
<accession>A0A3A4R4J3</accession>
<dbReference type="GO" id="GO:0010181">
    <property type="term" value="F:FMN binding"/>
    <property type="evidence" value="ECO:0007669"/>
    <property type="project" value="InterPro"/>
</dbReference>
<proteinExistence type="predicted"/>
<dbReference type="PANTHER" id="PTHR30224:SF4">
    <property type="entry name" value="ELECTRON TRANSPORT PROTEIN YCCM-RELATED"/>
    <property type="match status" value="1"/>
</dbReference>
<evidence type="ECO:0000256" key="1">
    <source>
        <dbReference type="ARBA" id="ARBA00004236"/>
    </source>
</evidence>
<sequence>MALPKIYFLKALRLAGLLVIGTILYFQGKPVPADNNKPGIPDDTTLKNIRQLFPDASSFEADTTAEKAAEVYGHNGQRLGFFLSTTPYADDINGYAGTVPLLIGLDNNYTITSVVILPNSETPDVLKYITKKGLFNSWNSLTTQQALQHKVDTISGATITTNAIIQSIIKRLELLNHQVPSRCNSGASLMKNGIAFLAVAFGLLSFFVPGAIQRYRIILMIVNVSVLGFLYGYLISLALVHGWIQTGIPYHSMPILVLLALLAFFLPLVTNKRFYCAHICPYGSAQELAGKILRKKPGLSELLRNRRKQIRISFLSVIVLLVLTGMCANFVPFEPFPAFLIRSASTFTLIFALMFLGVSVFYPRFWCNYLCPTGQLLDCMLVHHKKNGSETL</sequence>
<dbReference type="InterPro" id="IPR017896">
    <property type="entry name" value="4Fe4S_Fe-S-bd"/>
</dbReference>
<comment type="caution">
    <text evidence="6">The sequence shown here is derived from an EMBL/GenBank/DDBJ whole genome shotgun (WGS) entry which is preliminary data.</text>
</comment>
<protein>
    <submittedName>
        <fullName evidence="6">4Fe-4S binding protein</fullName>
    </submittedName>
</protein>
<dbReference type="Pfam" id="PF12801">
    <property type="entry name" value="Fer4_5"/>
    <property type="match status" value="2"/>
</dbReference>
<comment type="subcellular location">
    <subcellularLocation>
        <location evidence="1">Cell membrane</location>
    </subcellularLocation>
</comment>
<dbReference type="SMART" id="SM00900">
    <property type="entry name" value="FMN_bind"/>
    <property type="match status" value="1"/>
</dbReference>
<keyword evidence="2" id="KW-1003">Cell membrane</keyword>
<feature type="transmembrane region" description="Helical" evidence="4">
    <location>
        <begin position="339"/>
        <end position="362"/>
    </location>
</feature>
<evidence type="ECO:0000313" key="6">
    <source>
        <dbReference type="EMBL" id="RJP61035.1"/>
    </source>
</evidence>
<dbReference type="InterPro" id="IPR052378">
    <property type="entry name" value="NosR_regulator"/>
</dbReference>
<evidence type="ECO:0000256" key="3">
    <source>
        <dbReference type="ARBA" id="ARBA00023136"/>
    </source>
</evidence>
<keyword evidence="4" id="KW-1133">Transmembrane helix</keyword>
<feature type="transmembrane region" description="Helical" evidence="4">
    <location>
        <begin position="312"/>
        <end position="333"/>
    </location>
</feature>
<reference evidence="6 7" key="1">
    <citation type="journal article" date="2017" name="ISME J.">
        <title>Energy and carbon metabolisms in a deep terrestrial subsurface fluid microbial community.</title>
        <authorList>
            <person name="Momper L."/>
            <person name="Jungbluth S.P."/>
            <person name="Lee M.D."/>
            <person name="Amend J.P."/>
        </authorList>
    </citation>
    <scope>NUCLEOTIDE SEQUENCE [LARGE SCALE GENOMIC DNA]</scope>
    <source>
        <strain evidence="6">SURF_26</strain>
    </source>
</reference>
<dbReference type="Proteomes" id="UP000266426">
    <property type="component" value="Unassembled WGS sequence"/>
</dbReference>
<organism evidence="6 7">
    <name type="scientific">Candidatus Auribacter fodinae</name>
    <dbReference type="NCBI Taxonomy" id="2093366"/>
    <lineage>
        <taxon>Bacteria</taxon>
        <taxon>Pseudomonadati</taxon>
        <taxon>Candidatus Auribacterota</taxon>
        <taxon>Candidatus Auribacteria</taxon>
        <taxon>Candidatus Auribacterales</taxon>
        <taxon>Candidatus Auribacteraceae</taxon>
        <taxon>Candidatus Auribacter</taxon>
    </lineage>
</organism>
<evidence type="ECO:0000256" key="4">
    <source>
        <dbReference type="SAM" id="Phobius"/>
    </source>
</evidence>
<dbReference type="Pfam" id="PF04205">
    <property type="entry name" value="FMN_bind"/>
    <property type="match status" value="1"/>
</dbReference>
<keyword evidence="4" id="KW-0812">Transmembrane</keyword>
<dbReference type="GO" id="GO:0005886">
    <property type="term" value="C:plasma membrane"/>
    <property type="evidence" value="ECO:0007669"/>
    <property type="project" value="UniProtKB-SubCell"/>
</dbReference>
<name>A0A3A4R4J3_9BACT</name>